<dbReference type="AlphaFoldDB" id="A0A8I6SL75"/>
<evidence type="ECO:0000256" key="5">
    <source>
        <dbReference type="SAM" id="MobiDB-lite"/>
    </source>
</evidence>
<evidence type="ECO:0000256" key="4">
    <source>
        <dbReference type="ARBA" id="ARBA00023136"/>
    </source>
</evidence>
<keyword evidence="8" id="KW-1185">Reference proteome</keyword>
<feature type="compositionally biased region" description="Gly residues" evidence="5">
    <location>
        <begin position="407"/>
        <end position="416"/>
    </location>
</feature>
<dbReference type="OMA" id="QDVAMRY"/>
<feature type="transmembrane region" description="Helical" evidence="6">
    <location>
        <begin position="34"/>
        <end position="58"/>
    </location>
</feature>
<feature type="transmembrane region" description="Helical" evidence="6">
    <location>
        <begin position="109"/>
        <end position="130"/>
    </location>
</feature>
<evidence type="ECO:0000256" key="3">
    <source>
        <dbReference type="ARBA" id="ARBA00022989"/>
    </source>
</evidence>
<comment type="subcellular location">
    <subcellularLocation>
        <location evidence="1">Membrane</location>
        <topology evidence="1">Multi-pass membrane protein</topology>
    </subcellularLocation>
</comment>
<dbReference type="SUPFAM" id="SSF48652">
    <property type="entry name" value="Tetraspanin"/>
    <property type="match status" value="1"/>
</dbReference>
<dbReference type="OrthoDB" id="10054572at2759"/>
<evidence type="ECO:0000313" key="7">
    <source>
        <dbReference type="EnsemblMetazoa" id="XP_024083792.1"/>
    </source>
</evidence>
<protein>
    <recommendedName>
        <fullName evidence="9">Tetraspanin</fullName>
    </recommendedName>
</protein>
<name>A0A8I6SL75_CIMLE</name>
<feature type="region of interest" description="Disordered" evidence="5">
    <location>
        <begin position="407"/>
        <end position="432"/>
    </location>
</feature>
<dbReference type="GeneID" id="106664207"/>
<dbReference type="RefSeq" id="XP_024083792.1">
    <property type="nucleotide sequence ID" value="XM_024228024.1"/>
</dbReference>
<reference evidence="7" key="1">
    <citation type="submission" date="2022-01" db="UniProtKB">
        <authorList>
            <consortium name="EnsemblMetazoa"/>
        </authorList>
    </citation>
    <scope>IDENTIFICATION</scope>
</reference>
<proteinExistence type="predicted"/>
<organism evidence="7 8">
    <name type="scientific">Cimex lectularius</name>
    <name type="common">Bed bug</name>
    <name type="synonym">Acanthia lectularia</name>
    <dbReference type="NCBI Taxonomy" id="79782"/>
    <lineage>
        <taxon>Eukaryota</taxon>
        <taxon>Metazoa</taxon>
        <taxon>Ecdysozoa</taxon>
        <taxon>Arthropoda</taxon>
        <taxon>Hexapoda</taxon>
        <taxon>Insecta</taxon>
        <taxon>Pterygota</taxon>
        <taxon>Neoptera</taxon>
        <taxon>Paraneoptera</taxon>
        <taxon>Hemiptera</taxon>
        <taxon>Heteroptera</taxon>
        <taxon>Panheteroptera</taxon>
        <taxon>Cimicomorpha</taxon>
        <taxon>Cimicidae</taxon>
        <taxon>Cimex</taxon>
    </lineage>
</organism>
<dbReference type="KEGG" id="clec:106664207"/>
<dbReference type="Gene3D" id="1.10.1450.10">
    <property type="entry name" value="Tetraspanin"/>
    <property type="match status" value="1"/>
</dbReference>
<evidence type="ECO:0000256" key="2">
    <source>
        <dbReference type="ARBA" id="ARBA00022692"/>
    </source>
</evidence>
<evidence type="ECO:0008006" key="9">
    <source>
        <dbReference type="Google" id="ProtNLM"/>
    </source>
</evidence>
<dbReference type="PANTHER" id="PTHR19282">
    <property type="entry name" value="TETRASPANIN"/>
    <property type="match status" value="1"/>
</dbReference>
<sequence length="432" mass="47231">MVLGAVYTRQPQYPVNPLRAPAPQPFPTMRYYRLWIYTCNALLFISVVGFCVVATKVLVLDPRRLLIPSLSLSQPSFLYAYATLIFQSGLLQFIGCLGAQRLNERLLNIYWLLILALLLGDILLGVVWLFRFERIATELRPLLKQSLAIRYGVDSQFTSLWDAVQTQYRCCGVLGYHDFASLNLTGDTGVLGSSTTQSPTNGLWLPSSCCREPTTPLVAAALRNFHYALSSTSTTTTVSPLLDATIPPQHVTQKGGQEGRQGQPRCVSGGSAHQSPCQHNILAWLTQTAHILFVIGYCVIAFIKLCFLGILRYEIKEMIQKIKLVQESSEKAEGEMSKCSKQNNGTILQAPQQMNSIVRESGDTPVRVGPGKRHVSTVLTQDAGTDSDTNSHCALILCDASEPGGGGGPTLSGGANGNNNYEMGDLTSRLRT</sequence>
<keyword evidence="3 6" id="KW-1133">Transmembrane helix</keyword>
<dbReference type="PANTHER" id="PTHR19282:SF554">
    <property type="entry name" value="ANTIGEN, PUTATIVE-RELATED"/>
    <property type="match status" value="1"/>
</dbReference>
<feature type="transmembrane region" description="Helical" evidence="6">
    <location>
        <begin position="291"/>
        <end position="311"/>
    </location>
</feature>
<dbReference type="Proteomes" id="UP000494040">
    <property type="component" value="Unassembled WGS sequence"/>
</dbReference>
<dbReference type="InterPro" id="IPR008952">
    <property type="entry name" value="Tetraspanin_EC2_sf"/>
</dbReference>
<dbReference type="EnsemblMetazoa" id="XM_024228024.1">
    <property type="protein sequence ID" value="XP_024083792.1"/>
    <property type="gene ID" value="LOC106664207"/>
</dbReference>
<evidence type="ECO:0000256" key="6">
    <source>
        <dbReference type="SAM" id="Phobius"/>
    </source>
</evidence>
<keyword evidence="4 6" id="KW-0472">Membrane</keyword>
<dbReference type="GO" id="GO:0005886">
    <property type="term" value="C:plasma membrane"/>
    <property type="evidence" value="ECO:0007669"/>
    <property type="project" value="TreeGrafter"/>
</dbReference>
<accession>A0A8I6SL75</accession>
<keyword evidence="2 6" id="KW-0812">Transmembrane</keyword>
<evidence type="ECO:0000313" key="8">
    <source>
        <dbReference type="Proteomes" id="UP000494040"/>
    </source>
</evidence>
<dbReference type="Pfam" id="PF00335">
    <property type="entry name" value="Tetraspanin"/>
    <property type="match status" value="1"/>
</dbReference>
<feature type="transmembrane region" description="Helical" evidence="6">
    <location>
        <begin position="78"/>
        <end position="97"/>
    </location>
</feature>
<dbReference type="InterPro" id="IPR018499">
    <property type="entry name" value="Tetraspanin/Peripherin"/>
</dbReference>
<evidence type="ECO:0000256" key="1">
    <source>
        <dbReference type="ARBA" id="ARBA00004141"/>
    </source>
</evidence>